<dbReference type="EMBL" id="JAPFQA010000001">
    <property type="protein sequence ID" value="MCZ8543172.1"/>
    <property type="molecule type" value="Genomic_DNA"/>
</dbReference>
<gene>
    <name evidence="2" type="ORF">OOJ09_03200</name>
</gene>
<proteinExistence type="predicted"/>
<dbReference type="SUPFAM" id="SSF53187">
    <property type="entry name" value="Zn-dependent exopeptidases"/>
    <property type="match status" value="1"/>
</dbReference>
<dbReference type="InterPro" id="IPR052030">
    <property type="entry name" value="Peptidase_M20/M20A_hydrolases"/>
</dbReference>
<dbReference type="PANTHER" id="PTHR30575:SF0">
    <property type="entry name" value="XAA-ARG DIPEPTIDASE"/>
    <property type="match status" value="1"/>
</dbReference>
<accession>A0ABT4QNN8</accession>
<evidence type="ECO:0000256" key="1">
    <source>
        <dbReference type="SAM" id="MobiDB-lite"/>
    </source>
</evidence>
<name>A0ABT4QNN8_9HYPH</name>
<evidence type="ECO:0000313" key="3">
    <source>
        <dbReference type="Proteomes" id="UP001152178"/>
    </source>
</evidence>
<dbReference type="Gene3D" id="3.40.630.10">
    <property type="entry name" value="Zn peptidases"/>
    <property type="match status" value="1"/>
</dbReference>
<sequence>MEKAATTSAQATALACLDGIQPLLSAWTRTIFDFGETAWREYQSAAWYVERLKREGFSVEESSGGMPTAFCAHWTNGPGPTIGMYAEYDAVPGNCQDAATVKRPRPGLSEHAGGHTDPHSGLGISSLGGLLAAKAAMQRHGISGTLRFTGEPAEKVRGSKPIHAAKGYYDGLAGMISFHPFYMLPLCNTARWDTHCGAAYAMIYRFLCDEPEHWARAGGDGAPIPQAHSAVRAPGANDALMTMYMASKALRDSMLPHQGGWSISEAILTAGQATADNLPAGLAEIQYMIRVPTLAMAEQVTAVLDRNAQAAASMSGCRYERHWVSKSRPGLANHAMAAIAYEALCTVGPPRWDEAAKAVAREIQVNAGGAATDEPFLAEMEQLIAPQEAEAMLRRDLPPSQLNSTSDDYTDMSWHTPTARFYVARPALRSGNGHVYPSWVMNALGGIPATIDPMVTCASRTIALAALRLLEDKTARDAAMDEFVARTGGGVGGSNWIAPLCDYEPPIGFRWPEYVTTARGRDWWIPSLSSGNQSPQAAPSGEPHDRS</sequence>
<reference evidence="2" key="1">
    <citation type="submission" date="2022-11" db="EMBL/GenBank/DDBJ databases">
        <authorList>
            <person name="Coimbra C."/>
        </authorList>
    </citation>
    <scope>NUCLEOTIDE SEQUENCE</scope>
    <source>
        <strain evidence="2">Jales19</strain>
    </source>
</reference>
<organism evidence="2 3">
    <name type="scientific">Mesorhizobium qingshengii</name>
    <dbReference type="NCBI Taxonomy" id="1165689"/>
    <lineage>
        <taxon>Bacteria</taxon>
        <taxon>Pseudomonadati</taxon>
        <taxon>Pseudomonadota</taxon>
        <taxon>Alphaproteobacteria</taxon>
        <taxon>Hyphomicrobiales</taxon>
        <taxon>Phyllobacteriaceae</taxon>
        <taxon>Mesorhizobium</taxon>
    </lineage>
</organism>
<dbReference type="PANTHER" id="PTHR30575">
    <property type="entry name" value="PEPTIDASE M20"/>
    <property type="match status" value="1"/>
</dbReference>
<dbReference type="Gene3D" id="3.30.70.360">
    <property type="match status" value="1"/>
</dbReference>
<feature type="region of interest" description="Disordered" evidence="1">
    <location>
        <begin position="526"/>
        <end position="547"/>
    </location>
</feature>
<feature type="compositionally biased region" description="Polar residues" evidence="1">
    <location>
        <begin position="527"/>
        <end position="537"/>
    </location>
</feature>
<keyword evidence="3" id="KW-1185">Reference proteome</keyword>
<dbReference type="RefSeq" id="WP_269903786.1">
    <property type="nucleotide sequence ID" value="NZ_JAPFQA010000001.1"/>
</dbReference>
<evidence type="ECO:0000313" key="2">
    <source>
        <dbReference type="EMBL" id="MCZ8543172.1"/>
    </source>
</evidence>
<dbReference type="InterPro" id="IPR036264">
    <property type="entry name" value="Bact_exopeptidase_dim_dom"/>
</dbReference>
<protein>
    <submittedName>
        <fullName evidence="2">Amidohydrolase</fullName>
    </submittedName>
</protein>
<dbReference type="SUPFAM" id="SSF55031">
    <property type="entry name" value="Bacterial exopeptidase dimerisation domain"/>
    <property type="match status" value="1"/>
</dbReference>
<dbReference type="PROSITE" id="PS51257">
    <property type="entry name" value="PROKAR_LIPOPROTEIN"/>
    <property type="match status" value="1"/>
</dbReference>
<dbReference type="Proteomes" id="UP001152178">
    <property type="component" value="Unassembled WGS sequence"/>
</dbReference>
<comment type="caution">
    <text evidence="2">The sequence shown here is derived from an EMBL/GenBank/DDBJ whole genome shotgun (WGS) entry which is preliminary data.</text>
</comment>